<dbReference type="InterPro" id="IPR012338">
    <property type="entry name" value="Beta-lactam/transpept-like"/>
</dbReference>
<feature type="region of interest" description="Disordered" evidence="1">
    <location>
        <begin position="396"/>
        <end position="426"/>
    </location>
</feature>
<evidence type="ECO:0000313" key="5">
    <source>
        <dbReference type="Proteomes" id="UP001595847"/>
    </source>
</evidence>
<feature type="region of interest" description="Disordered" evidence="1">
    <location>
        <begin position="31"/>
        <end position="51"/>
    </location>
</feature>
<feature type="signal peptide" evidence="2">
    <location>
        <begin position="1"/>
        <end position="21"/>
    </location>
</feature>
<evidence type="ECO:0000256" key="2">
    <source>
        <dbReference type="SAM" id="SignalP"/>
    </source>
</evidence>
<evidence type="ECO:0000256" key="1">
    <source>
        <dbReference type="SAM" id="MobiDB-lite"/>
    </source>
</evidence>
<dbReference type="GO" id="GO:0016787">
    <property type="term" value="F:hydrolase activity"/>
    <property type="evidence" value="ECO:0007669"/>
    <property type="project" value="UniProtKB-KW"/>
</dbReference>
<comment type="caution">
    <text evidence="4">The sequence shown here is derived from an EMBL/GenBank/DDBJ whole genome shotgun (WGS) entry which is preliminary data.</text>
</comment>
<keyword evidence="5" id="KW-1185">Reference proteome</keyword>
<dbReference type="Gene3D" id="3.40.710.10">
    <property type="entry name" value="DD-peptidase/beta-lactamase superfamily"/>
    <property type="match status" value="1"/>
</dbReference>
<keyword evidence="2" id="KW-0732">Signal</keyword>
<keyword evidence="4" id="KW-0378">Hydrolase</keyword>
<name>A0ABV8FG27_9ACTN</name>
<organism evidence="4 5">
    <name type="scientific">Nocardiopsis sediminis</name>
    <dbReference type="NCBI Taxonomy" id="1778267"/>
    <lineage>
        <taxon>Bacteria</taxon>
        <taxon>Bacillati</taxon>
        <taxon>Actinomycetota</taxon>
        <taxon>Actinomycetes</taxon>
        <taxon>Streptosporangiales</taxon>
        <taxon>Nocardiopsidaceae</taxon>
        <taxon>Nocardiopsis</taxon>
    </lineage>
</organism>
<dbReference type="InterPro" id="IPR001466">
    <property type="entry name" value="Beta-lactam-related"/>
</dbReference>
<dbReference type="PANTHER" id="PTHR46825:SF7">
    <property type="entry name" value="D-ALANYL-D-ALANINE CARBOXYPEPTIDASE"/>
    <property type="match status" value="1"/>
</dbReference>
<dbReference type="EC" id="3.-.-.-" evidence="4"/>
<dbReference type="RefSeq" id="WP_378529909.1">
    <property type="nucleotide sequence ID" value="NZ_JBHSBH010000003.1"/>
</dbReference>
<dbReference type="Pfam" id="PF00144">
    <property type="entry name" value="Beta-lactamase"/>
    <property type="match status" value="1"/>
</dbReference>
<protein>
    <submittedName>
        <fullName evidence="4">Serine hydrolase domain-containing protein</fullName>
        <ecNumber evidence="4">3.-.-.-</ecNumber>
    </submittedName>
</protein>
<feature type="domain" description="Beta-lactamase-related" evidence="3">
    <location>
        <begin position="88"/>
        <end position="368"/>
    </location>
</feature>
<sequence length="426" mass="45106">MEKKRWAALAGIAVAATATLVAVQATRSSGLDDAGGDTRPVSIAATPTEEPPRITSVERVTLQRSLNEVIEEGSSGAVAELIVTGPGGSDTWNGVAGVADRTTGAPVDPGAHFRIASLSKPFVAATLLQLVGEGRADLDDTLEDLLPGVVDGGEEITLRMLLSHTSGLFSYNRDMPAVVDDPDRIWRPEELVAVANTHGPVFAPGTDVAYSNTNYVVAAMVIEEITGRPYAEAVTERIIEPLELTGTSIPAGSAMPEPVMHAYLALSPYAGAEAQPSDITEFDPSRWYGTAQVVSTVSDINRFWQALLGGEVLEAPMLDEMLSVQATSDDGYGFALGPRSYTLSCGVEVWTHSGNIPGYRNWTVHSEDRHFTLFQARYQANPDPPAWAAIETAMCPAAADAPEEPAPTPTDFPSEDVTDTGRGADG</sequence>
<dbReference type="InterPro" id="IPR050491">
    <property type="entry name" value="AmpC-like"/>
</dbReference>
<dbReference type="PANTHER" id="PTHR46825">
    <property type="entry name" value="D-ALANYL-D-ALANINE-CARBOXYPEPTIDASE/ENDOPEPTIDASE AMPH"/>
    <property type="match status" value="1"/>
</dbReference>
<reference evidence="5" key="1">
    <citation type="journal article" date="2019" name="Int. J. Syst. Evol. Microbiol.">
        <title>The Global Catalogue of Microorganisms (GCM) 10K type strain sequencing project: providing services to taxonomists for standard genome sequencing and annotation.</title>
        <authorList>
            <consortium name="The Broad Institute Genomics Platform"/>
            <consortium name="The Broad Institute Genome Sequencing Center for Infectious Disease"/>
            <person name="Wu L."/>
            <person name="Ma J."/>
        </authorList>
    </citation>
    <scope>NUCLEOTIDE SEQUENCE [LARGE SCALE GENOMIC DNA]</scope>
    <source>
        <strain evidence="5">TBRC 1826</strain>
    </source>
</reference>
<evidence type="ECO:0000259" key="3">
    <source>
        <dbReference type="Pfam" id="PF00144"/>
    </source>
</evidence>
<dbReference type="EMBL" id="JBHSBH010000003">
    <property type="protein sequence ID" value="MFC3995075.1"/>
    <property type="molecule type" value="Genomic_DNA"/>
</dbReference>
<dbReference type="SUPFAM" id="SSF56601">
    <property type="entry name" value="beta-lactamase/transpeptidase-like"/>
    <property type="match status" value="1"/>
</dbReference>
<accession>A0ABV8FG27</accession>
<feature type="chain" id="PRO_5046320339" evidence="2">
    <location>
        <begin position="22"/>
        <end position="426"/>
    </location>
</feature>
<proteinExistence type="predicted"/>
<gene>
    <name evidence="4" type="ORF">ACFOVU_04065</name>
</gene>
<dbReference type="Proteomes" id="UP001595847">
    <property type="component" value="Unassembled WGS sequence"/>
</dbReference>
<evidence type="ECO:0000313" key="4">
    <source>
        <dbReference type="EMBL" id="MFC3995075.1"/>
    </source>
</evidence>